<keyword evidence="2 7" id="KW-0698">rRNA processing</keyword>
<keyword evidence="3 7" id="KW-0489">Methyltransferase</keyword>
<dbReference type="SUPFAM" id="SSF53335">
    <property type="entry name" value="S-adenosyl-L-methionine-dependent methyltransferases"/>
    <property type="match status" value="1"/>
</dbReference>
<name>A0A5D0MQP2_FLESI</name>
<dbReference type="SMART" id="SM00650">
    <property type="entry name" value="rADc"/>
    <property type="match status" value="1"/>
</dbReference>
<evidence type="ECO:0000256" key="8">
    <source>
        <dbReference type="PROSITE-ProRule" id="PRU01026"/>
    </source>
</evidence>
<sequence length="268" mass="31257">MLKLTKIFRDEFGHTDKNFAQHFLVNDHYLNEIAEALEVSEGTNIVEIGPGCGALTLKFLEKGAHVTAVEIDKKLVDFLERYLFFYDNLEIIHDDFLNIDKYQLPPRFSFAGNLPYNLSTKILMKTTAFHSCIDKMVFMFQKEVASRINAVPNTKDYSWISVISQYFFDIKKIRNIAGGNFWPKTKVNSTVLLFTPRKRYFQNSNIENEFLEMVKKSFVTKRKTLKNNLKNDIADIENILEELFANKSIRAEQISLKGFITLYERIYT</sequence>
<keyword evidence="4 7" id="KW-0808">Transferase</keyword>
<feature type="binding site" evidence="7 8">
    <location>
        <position position="95"/>
    </location>
    <ligand>
        <name>S-adenosyl-L-methionine</name>
        <dbReference type="ChEBI" id="CHEBI:59789"/>
    </ligand>
</feature>
<dbReference type="InterPro" id="IPR011530">
    <property type="entry name" value="rRNA_adenine_dimethylase"/>
</dbReference>
<keyword evidence="6 7" id="KW-0694">RNA-binding</keyword>
<gene>
    <name evidence="7 10" type="primary">rsmA</name>
    <name evidence="7" type="synonym">ksgA</name>
    <name evidence="10" type="ORF">FXF49_08100</name>
</gene>
<dbReference type="GO" id="GO:0003723">
    <property type="term" value="F:RNA binding"/>
    <property type="evidence" value="ECO:0007669"/>
    <property type="project" value="UniProtKB-UniRule"/>
</dbReference>
<reference evidence="10 11" key="1">
    <citation type="submission" date="2019-08" db="EMBL/GenBank/DDBJ databases">
        <title>Genomic characterization of a novel candidate phylum (ARYD3) from a high temperature, high salinity tertiary oil reservoir in north central Oklahoma, USA.</title>
        <authorList>
            <person name="Youssef N.H."/>
            <person name="Yadav A."/>
            <person name="Elshahed M.S."/>
        </authorList>
    </citation>
    <scope>NUCLEOTIDE SEQUENCE [LARGE SCALE GENOMIC DNA]</scope>
    <source>
        <strain evidence="10">ARYD1</strain>
    </source>
</reference>
<dbReference type="GO" id="GO:0005829">
    <property type="term" value="C:cytosol"/>
    <property type="evidence" value="ECO:0007669"/>
    <property type="project" value="TreeGrafter"/>
</dbReference>
<dbReference type="HAMAP" id="MF_00607">
    <property type="entry name" value="16SrRNA_methyltr_A"/>
    <property type="match status" value="1"/>
</dbReference>
<comment type="catalytic activity">
    <reaction evidence="7">
        <text>adenosine(1518)/adenosine(1519) in 16S rRNA + 4 S-adenosyl-L-methionine = N(6)-dimethyladenosine(1518)/N(6)-dimethyladenosine(1519) in 16S rRNA + 4 S-adenosyl-L-homocysteine + 4 H(+)</text>
        <dbReference type="Rhea" id="RHEA:19609"/>
        <dbReference type="Rhea" id="RHEA-COMP:10232"/>
        <dbReference type="Rhea" id="RHEA-COMP:10233"/>
        <dbReference type="ChEBI" id="CHEBI:15378"/>
        <dbReference type="ChEBI" id="CHEBI:57856"/>
        <dbReference type="ChEBI" id="CHEBI:59789"/>
        <dbReference type="ChEBI" id="CHEBI:74411"/>
        <dbReference type="ChEBI" id="CHEBI:74493"/>
        <dbReference type="EC" id="2.1.1.182"/>
    </reaction>
</comment>
<feature type="binding site" evidence="7 8">
    <location>
        <position position="70"/>
    </location>
    <ligand>
        <name>S-adenosyl-L-methionine</name>
        <dbReference type="ChEBI" id="CHEBI:59789"/>
    </ligand>
</feature>
<dbReference type="CDD" id="cd02440">
    <property type="entry name" value="AdoMet_MTases"/>
    <property type="match status" value="1"/>
</dbReference>
<evidence type="ECO:0000256" key="4">
    <source>
        <dbReference type="ARBA" id="ARBA00022679"/>
    </source>
</evidence>
<dbReference type="InterPro" id="IPR001737">
    <property type="entry name" value="KsgA/Erm"/>
</dbReference>
<dbReference type="PROSITE" id="PS01131">
    <property type="entry name" value="RRNA_A_DIMETH"/>
    <property type="match status" value="1"/>
</dbReference>
<dbReference type="Proteomes" id="UP000323337">
    <property type="component" value="Unassembled WGS sequence"/>
</dbReference>
<evidence type="ECO:0000313" key="10">
    <source>
        <dbReference type="EMBL" id="TYB33099.1"/>
    </source>
</evidence>
<comment type="subcellular location">
    <subcellularLocation>
        <location evidence="7">Cytoplasm</location>
    </subcellularLocation>
</comment>
<feature type="binding site" evidence="7 8">
    <location>
        <position position="24"/>
    </location>
    <ligand>
        <name>S-adenosyl-L-methionine</name>
        <dbReference type="ChEBI" id="CHEBI:59789"/>
    </ligand>
</feature>
<dbReference type="InterPro" id="IPR023165">
    <property type="entry name" value="rRNA_Ade_diMease-like_C"/>
</dbReference>
<dbReference type="InterPro" id="IPR029063">
    <property type="entry name" value="SAM-dependent_MTases_sf"/>
</dbReference>
<feature type="binding site" evidence="7 8">
    <location>
        <position position="22"/>
    </location>
    <ligand>
        <name>S-adenosyl-L-methionine</name>
        <dbReference type="ChEBI" id="CHEBI:59789"/>
    </ligand>
</feature>
<accession>A0A5D0MQP2</accession>
<dbReference type="Gene3D" id="3.40.50.150">
    <property type="entry name" value="Vaccinia Virus protein VP39"/>
    <property type="match status" value="1"/>
</dbReference>
<evidence type="ECO:0000256" key="5">
    <source>
        <dbReference type="ARBA" id="ARBA00022691"/>
    </source>
</evidence>
<feature type="domain" description="Ribosomal RNA adenine methylase transferase N-terminal" evidence="9">
    <location>
        <begin position="29"/>
        <end position="198"/>
    </location>
</feature>
<dbReference type="PANTHER" id="PTHR11727:SF7">
    <property type="entry name" value="DIMETHYLADENOSINE TRANSFERASE-RELATED"/>
    <property type="match status" value="1"/>
</dbReference>
<evidence type="ECO:0000256" key="3">
    <source>
        <dbReference type="ARBA" id="ARBA00022603"/>
    </source>
</evidence>
<dbReference type="RefSeq" id="WP_303701389.1">
    <property type="nucleotide sequence ID" value="NZ_VSIV01000200.1"/>
</dbReference>
<protein>
    <recommendedName>
        <fullName evidence="7">Ribosomal RNA small subunit methyltransferase A</fullName>
        <ecNumber evidence="7">2.1.1.182</ecNumber>
    </recommendedName>
    <alternativeName>
        <fullName evidence="7">16S rRNA (adenine(1518)-N(6)/adenine(1519)-N(6))-dimethyltransferase</fullName>
    </alternativeName>
    <alternativeName>
        <fullName evidence="7">16S rRNA dimethyladenosine transferase</fullName>
    </alternativeName>
    <alternativeName>
        <fullName evidence="7">16S rRNA dimethylase</fullName>
    </alternativeName>
    <alternativeName>
        <fullName evidence="7">S-adenosylmethionine-6-N', N'-adenosyl(rRNA) dimethyltransferase</fullName>
    </alternativeName>
</protein>
<keyword evidence="1 7" id="KW-0963">Cytoplasm</keyword>
<evidence type="ECO:0000313" key="11">
    <source>
        <dbReference type="Proteomes" id="UP000323337"/>
    </source>
</evidence>
<comment type="similarity">
    <text evidence="7">Belongs to the class I-like SAM-binding methyltransferase superfamily. rRNA adenine N(6)-methyltransferase family. RsmA subfamily.</text>
</comment>
<comment type="function">
    <text evidence="7">Specifically dimethylates two adjacent adenosines (A1518 and A1519) in the loop of a conserved hairpin near the 3'-end of 16S rRNA in the 30S particle. May play a critical role in biogenesis of 30S subunits.</text>
</comment>
<evidence type="ECO:0000259" key="9">
    <source>
        <dbReference type="SMART" id="SM00650"/>
    </source>
</evidence>
<dbReference type="NCBIfam" id="TIGR00755">
    <property type="entry name" value="ksgA"/>
    <property type="match status" value="1"/>
</dbReference>
<dbReference type="PROSITE" id="PS51689">
    <property type="entry name" value="SAM_RNA_A_N6_MT"/>
    <property type="match status" value="1"/>
</dbReference>
<evidence type="ECO:0000256" key="7">
    <source>
        <dbReference type="HAMAP-Rule" id="MF_00607"/>
    </source>
</evidence>
<feature type="binding site" evidence="7 8">
    <location>
        <position position="113"/>
    </location>
    <ligand>
        <name>S-adenosyl-L-methionine</name>
        <dbReference type="ChEBI" id="CHEBI:59789"/>
    </ligand>
</feature>
<keyword evidence="5 7" id="KW-0949">S-adenosyl-L-methionine</keyword>
<evidence type="ECO:0000256" key="2">
    <source>
        <dbReference type="ARBA" id="ARBA00022552"/>
    </source>
</evidence>
<evidence type="ECO:0000256" key="6">
    <source>
        <dbReference type="ARBA" id="ARBA00022884"/>
    </source>
</evidence>
<dbReference type="AlphaFoldDB" id="A0A5D0MQP2"/>
<evidence type="ECO:0000256" key="1">
    <source>
        <dbReference type="ARBA" id="ARBA00022490"/>
    </source>
</evidence>
<feature type="binding site" evidence="7 8">
    <location>
        <position position="49"/>
    </location>
    <ligand>
        <name>S-adenosyl-L-methionine</name>
        <dbReference type="ChEBI" id="CHEBI:59789"/>
    </ligand>
</feature>
<dbReference type="PANTHER" id="PTHR11727">
    <property type="entry name" value="DIMETHYLADENOSINE TRANSFERASE"/>
    <property type="match status" value="1"/>
</dbReference>
<dbReference type="InterPro" id="IPR020596">
    <property type="entry name" value="rRNA_Ade_Mease_Trfase_CS"/>
</dbReference>
<dbReference type="GO" id="GO:0052908">
    <property type="term" value="F:16S rRNA (adenine(1518)-N(6)/adenine(1519)-N(6))-dimethyltransferase activity"/>
    <property type="evidence" value="ECO:0007669"/>
    <property type="project" value="UniProtKB-EC"/>
</dbReference>
<dbReference type="EC" id="2.1.1.182" evidence="7"/>
<dbReference type="EMBL" id="VSIV01000200">
    <property type="protein sequence ID" value="TYB33099.1"/>
    <property type="molecule type" value="Genomic_DNA"/>
</dbReference>
<proteinExistence type="inferred from homology"/>
<organism evidence="10 11">
    <name type="scientific">Flexistipes sinusarabici</name>
    <dbReference type="NCBI Taxonomy" id="2352"/>
    <lineage>
        <taxon>Bacteria</taxon>
        <taxon>Pseudomonadati</taxon>
        <taxon>Deferribacterota</taxon>
        <taxon>Deferribacteres</taxon>
        <taxon>Deferribacterales</taxon>
        <taxon>Flexistipitaceae</taxon>
        <taxon>Flexistipes</taxon>
    </lineage>
</organism>
<dbReference type="Gene3D" id="1.10.8.100">
    <property type="entry name" value="Ribosomal RNA adenine dimethylase-like, domain 2"/>
    <property type="match status" value="1"/>
</dbReference>
<dbReference type="Pfam" id="PF00398">
    <property type="entry name" value="RrnaAD"/>
    <property type="match status" value="1"/>
</dbReference>
<dbReference type="InterPro" id="IPR020598">
    <property type="entry name" value="rRNA_Ade_methylase_Trfase_N"/>
</dbReference>
<comment type="caution">
    <text evidence="10">The sequence shown here is derived from an EMBL/GenBank/DDBJ whole genome shotgun (WGS) entry which is preliminary data.</text>
</comment>